<sequence length="207" mass="22317">MSSKPALISLALLALFGLLLGGFGGVKLVQSLGERGRRMIDPQEIARAVSTFPFSTQSLGKPYLATASKNATLCLFENKDVGQQSLLFREMLLLSGGKAAGSQSDDSKESAGDLLLDIFSDNFIVGSAKDLNMGRLSTVKSRDSFAVGSARCRYKLVTIRGADDKDYEGFIGSMVGSKHRYILQTTVPAGKTVDLEALRRIFPENLE</sequence>
<evidence type="ECO:0000313" key="1">
    <source>
        <dbReference type="EMBL" id="MBN8658797.1"/>
    </source>
</evidence>
<dbReference type="AlphaFoldDB" id="A0A8J7PCU8"/>
<protein>
    <submittedName>
        <fullName evidence="1">Uncharacterized protein</fullName>
    </submittedName>
</protein>
<accession>A0A8J7PCU8</accession>
<proteinExistence type="predicted"/>
<name>A0A8J7PCU8_9BACT</name>
<dbReference type="Proteomes" id="UP000664277">
    <property type="component" value="Unassembled WGS sequence"/>
</dbReference>
<dbReference type="EMBL" id="JAFLCK010000001">
    <property type="protein sequence ID" value="MBN8658797.1"/>
    <property type="molecule type" value="Genomic_DNA"/>
</dbReference>
<organism evidence="1 2">
    <name type="scientific">Candidatus Obscuribacter phosphatis</name>
    <dbReference type="NCBI Taxonomy" id="1906157"/>
    <lineage>
        <taxon>Bacteria</taxon>
        <taxon>Bacillati</taxon>
        <taxon>Candidatus Melainabacteria</taxon>
        <taxon>Candidatus Obscuribacterales</taxon>
        <taxon>Candidatus Obscuribacteraceae</taxon>
        <taxon>Candidatus Obscuribacter</taxon>
    </lineage>
</organism>
<gene>
    <name evidence="1" type="ORF">J0M35_00425</name>
</gene>
<reference evidence="1" key="1">
    <citation type="submission" date="2021-02" db="EMBL/GenBank/DDBJ databases">
        <title>Genome-Resolved Metagenomics of a Microbial Community Performing Photosynthetic Biological Nutrient Removal.</title>
        <authorList>
            <person name="Mcdaniel E.A."/>
        </authorList>
    </citation>
    <scope>NUCLEOTIDE SEQUENCE</scope>
    <source>
        <strain evidence="1">UWPOB_OBS1</strain>
    </source>
</reference>
<comment type="caution">
    <text evidence="1">The sequence shown here is derived from an EMBL/GenBank/DDBJ whole genome shotgun (WGS) entry which is preliminary data.</text>
</comment>
<evidence type="ECO:0000313" key="2">
    <source>
        <dbReference type="Proteomes" id="UP000664277"/>
    </source>
</evidence>